<dbReference type="InterPro" id="IPR011249">
    <property type="entry name" value="Metalloenz_LuxS/M16"/>
</dbReference>
<organism evidence="7 8">
    <name type="scientific">Halodesulfovibrio spirochaetisodalis</name>
    <dbReference type="NCBI Taxonomy" id="1560234"/>
    <lineage>
        <taxon>Bacteria</taxon>
        <taxon>Pseudomonadati</taxon>
        <taxon>Thermodesulfobacteriota</taxon>
        <taxon>Desulfovibrionia</taxon>
        <taxon>Desulfovibrionales</taxon>
        <taxon>Desulfovibrionaceae</taxon>
        <taxon>Halodesulfovibrio</taxon>
    </lineage>
</organism>
<dbReference type="Gene3D" id="3.30.830.10">
    <property type="entry name" value="Metalloenzyme, LuxS/M16 peptidase-like"/>
    <property type="match status" value="4"/>
</dbReference>
<evidence type="ECO:0000256" key="4">
    <source>
        <dbReference type="SAM" id="SignalP"/>
    </source>
</evidence>
<comment type="similarity">
    <text evidence="2 3">Belongs to the peptidase M16 family.</text>
</comment>
<keyword evidence="4" id="KW-0732">Signal</keyword>
<dbReference type="PATRIC" id="fig|1560234.3.peg.221"/>
<evidence type="ECO:0000259" key="6">
    <source>
        <dbReference type="Pfam" id="PF05193"/>
    </source>
</evidence>
<dbReference type="PROSITE" id="PS00143">
    <property type="entry name" value="INSULINASE"/>
    <property type="match status" value="1"/>
</dbReference>
<keyword evidence="8" id="KW-1185">Reference proteome</keyword>
<feature type="domain" description="Peptidase M16 C-terminal" evidence="6">
    <location>
        <begin position="187"/>
        <end position="366"/>
    </location>
</feature>
<evidence type="ECO:0000313" key="8">
    <source>
        <dbReference type="Proteomes" id="UP000091979"/>
    </source>
</evidence>
<dbReference type="EMBL" id="JXMS01000001">
    <property type="protein sequence ID" value="OBQ57651.1"/>
    <property type="molecule type" value="Genomic_DNA"/>
</dbReference>
<dbReference type="InterPro" id="IPR001431">
    <property type="entry name" value="Pept_M16_Zn_BS"/>
</dbReference>
<dbReference type="RefSeq" id="WP_066851669.1">
    <property type="nucleotide sequence ID" value="NZ_JXMS01000001.1"/>
</dbReference>
<reference evidence="7 8" key="1">
    <citation type="submission" date="2015-01" db="EMBL/GenBank/DDBJ databases">
        <title>Desulfovibrio sp. JC271 draft genome sequence.</title>
        <authorList>
            <person name="Shivani Y."/>
            <person name="Subhash Y."/>
            <person name="Sasikala C."/>
            <person name="Ramana C.V."/>
        </authorList>
    </citation>
    <scope>NUCLEOTIDE SEQUENCE [LARGE SCALE GENOMIC DNA]</scope>
    <source>
        <strain evidence="7 8">JC271</strain>
    </source>
</reference>
<evidence type="ECO:0000256" key="2">
    <source>
        <dbReference type="ARBA" id="ARBA00007261"/>
    </source>
</evidence>
<name>A0A1B7XQ59_9BACT</name>
<feature type="chain" id="PRO_5008600934" evidence="4">
    <location>
        <begin position="21"/>
        <end position="870"/>
    </location>
</feature>
<dbReference type="GO" id="GO:0004222">
    <property type="term" value="F:metalloendopeptidase activity"/>
    <property type="evidence" value="ECO:0007669"/>
    <property type="project" value="InterPro"/>
</dbReference>
<dbReference type="InterPro" id="IPR007863">
    <property type="entry name" value="Peptidase_M16_C"/>
</dbReference>
<gene>
    <name evidence="7" type="ORF">SP90_01025</name>
</gene>
<feature type="signal peptide" evidence="4">
    <location>
        <begin position="1"/>
        <end position="20"/>
    </location>
</feature>
<dbReference type="InterPro" id="IPR011765">
    <property type="entry name" value="Pept_M16_N"/>
</dbReference>
<dbReference type="Pfam" id="PF00675">
    <property type="entry name" value="Peptidase_M16"/>
    <property type="match status" value="2"/>
</dbReference>
<accession>A0A1B7XQ59</accession>
<dbReference type="AlphaFoldDB" id="A0A1B7XQ59"/>
<dbReference type="SUPFAM" id="SSF63411">
    <property type="entry name" value="LuxS/MPP-like metallohydrolase"/>
    <property type="match status" value="4"/>
</dbReference>
<comment type="caution">
    <text evidence="7">The sequence shown here is derived from an EMBL/GenBank/DDBJ whole genome shotgun (WGS) entry which is preliminary data.</text>
</comment>
<dbReference type="OrthoDB" id="9811314at2"/>
<feature type="domain" description="Peptidase M16 C-terminal" evidence="6">
    <location>
        <begin position="652"/>
        <end position="803"/>
    </location>
</feature>
<dbReference type="InterPro" id="IPR050361">
    <property type="entry name" value="MPP/UQCRC_Complex"/>
</dbReference>
<dbReference type="PANTHER" id="PTHR11851">
    <property type="entry name" value="METALLOPROTEASE"/>
    <property type="match status" value="1"/>
</dbReference>
<feature type="domain" description="Peptidase M16 N-terminal" evidence="5">
    <location>
        <begin position="488"/>
        <end position="590"/>
    </location>
</feature>
<feature type="domain" description="Peptidase M16 N-terminal" evidence="5">
    <location>
        <begin position="35"/>
        <end position="179"/>
    </location>
</feature>
<comment type="cofactor">
    <cofactor evidence="1">
        <name>Zn(2+)</name>
        <dbReference type="ChEBI" id="CHEBI:29105"/>
    </cofactor>
</comment>
<dbReference type="GO" id="GO:0046872">
    <property type="term" value="F:metal ion binding"/>
    <property type="evidence" value="ECO:0007669"/>
    <property type="project" value="InterPro"/>
</dbReference>
<dbReference type="Proteomes" id="UP000091979">
    <property type="component" value="Unassembled WGS sequence"/>
</dbReference>
<dbReference type="Pfam" id="PF05193">
    <property type="entry name" value="Peptidase_M16_C"/>
    <property type="match status" value="2"/>
</dbReference>
<proteinExistence type="inferred from homology"/>
<dbReference type="PANTHER" id="PTHR11851:SF49">
    <property type="entry name" value="MITOCHONDRIAL-PROCESSING PEPTIDASE SUBUNIT ALPHA"/>
    <property type="match status" value="1"/>
</dbReference>
<sequence>MFKRLIILICGVLMTCTATAASAATVTKLKNGLTVLIQEDKRFPLVSTRLYVHAGSGYEEPREAGISHVLEHMVFKGTKNYAKGEIAASIEELGGYLNAATSFDYTVYIADLPADAWKTGLKVLRDQAFFATIDAEELESEKKVIISELERGEDSPFGLLFKKLQQQTMKGTTYAWPIIGYRETINSFTREDITNYIKKHYQPQQMLLVVCGDIDSKAVLAEAENLYGNFENTANVTPPSVVDINKLDIKGPNVQIVEGKWNKVYLGISFPIPGFEDVNTTGIDMLAQLMGGDKTSPFYRKYQYEKQLVDSISASAYSFERAGLIYITAVLDADKLDEFWPELMKDLQNLKASEFKDEDIARVRLNLEDSLFRAKETLSGLTSKIGMFEFFFDGEQGEQNYLEEIQNVNREQLQMLIDTYLKPERLQATVLAPQESTISETALTAQVVKNWEPKQTADKAIVEKDLAGEKEVIDLGNGRQLILIPDNTLPYVAIDMDFMGGDTLITKKQSGLSVLAARVLTKGTGSLDAPAVEEFLADRASSIAASASRRTFSVSARYPARFSDDILKLFSQMVQNPTMAAEEVDREKTDQIAGIKLREDQPLGLATRNLFPFLFTDSIYSYYHAGIPAQVEAFTQKDVNGFWKKQKAMPWVMAVAGEFDRDAIIEFAKQLPTPTEKRPEKFVPEWNTEHTKDIALKDRNQAHLFMIFETVPLTNKDTAGLELMQTILAGQSGLIFNDLRDKHGLGYTVTASSWQSTITGFTYFYIGTEPEKEKAAMDGFRRIIKEIQTKPLSQEQIKRGQNLMRGQYYRGHQSLGSRSAEAAGLATAQLPLTYNKDIVEQAQKLTPQDIQDIAKKYLNPDNAYILRVAP</sequence>
<evidence type="ECO:0000259" key="5">
    <source>
        <dbReference type="Pfam" id="PF00675"/>
    </source>
</evidence>
<evidence type="ECO:0000256" key="3">
    <source>
        <dbReference type="RuleBase" id="RU004447"/>
    </source>
</evidence>
<dbReference type="GO" id="GO:0006508">
    <property type="term" value="P:proteolysis"/>
    <property type="evidence" value="ECO:0007669"/>
    <property type="project" value="InterPro"/>
</dbReference>
<dbReference type="STRING" id="1560234.SP90_01025"/>
<protein>
    <submittedName>
        <fullName evidence="7">Peptidase M16</fullName>
    </submittedName>
</protein>
<evidence type="ECO:0000313" key="7">
    <source>
        <dbReference type="EMBL" id="OBQ57651.1"/>
    </source>
</evidence>
<evidence type="ECO:0000256" key="1">
    <source>
        <dbReference type="ARBA" id="ARBA00001947"/>
    </source>
</evidence>